<dbReference type="SUPFAM" id="SSF88697">
    <property type="entry name" value="PUA domain-like"/>
    <property type="match status" value="1"/>
</dbReference>
<evidence type="ECO:0000256" key="3">
    <source>
        <dbReference type="PROSITE-ProRule" id="PRU00358"/>
    </source>
</evidence>
<dbReference type="GO" id="GO:0005694">
    <property type="term" value="C:chromosome"/>
    <property type="evidence" value="ECO:0007669"/>
    <property type="project" value="UniProtKB-SubCell"/>
</dbReference>
<dbReference type="GO" id="GO:0005634">
    <property type="term" value="C:nucleus"/>
    <property type="evidence" value="ECO:0007669"/>
    <property type="project" value="UniProtKB-SubCell"/>
</dbReference>
<gene>
    <name evidence="6" type="ORF">Taro_007609</name>
</gene>
<keyword evidence="7" id="KW-1185">Reference proteome</keyword>
<dbReference type="InterPro" id="IPR051357">
    <property type="entry name" value="H3K9_HMTase_SUVAR3-9"/>
</dbReference>
<organism evidence="6 7">
    <name type="scientific">Colocasia esculenta</name>
    <name type="common">Wild taro</name>
    <name type="synonym">Arum esculentum</name>
    <dbReference type="NCBI Taxonomy" id="4460"/>
    <lineage>
        <taxon>Eukaryota</taxon>
        <taxon>Viridiplantae</taxon>
        <taxon>Streptophyta</taxon>
        <taxon>Embryophyta</taxon>
        <taxon>Tracheophyta</taxon>
        <taxon>Spermatophyta</taxon>
        <taxon>Magnoliopsida</taxon>
        <taxon>Liliopsida</taxon>
        <taxon>Araceae</taxon>
        <taxon>Aroideae</taxon>
        <taxon>Colocasieae</taxon>
        <taxon>Colocasia</taxon>
    </lineage>
</organism>
<keyword evidence="2 3" id="KW-0539">Nucleus</keyword>
<feature type="region of interest" description="Disordered" evidence="4">
    <location>
        <begin position="29"/>
        <end position="50"/>
    </location>
</feature>
<accession>A0A843U4H8</accession>
<sequence>MHEGGNTFAHHPRFLYGFGYYAPPLQPTGFHGPASPNPGDEGTVKSSNGSQDLFNCLGGAGQAGTSKALGCHATEPQRSSHGLQQPMVPSEQLSRFLVLKPPFRSTAVTGDAPMDALACTDHLSPNPTRSLRLDSVEQITAVKTEQPLSGTASEGCPSSTLRGSSAVQRFPFRCGLLPHPVLTSRYVAEKRADKLVSVYEHTAIDRKRKGLPMSEEHPQHAAMAPLGPLDKGKAVVRCEEQEHVLPPVAVAGALAAVRCQQSSPPPQFEQCRKLIGKWKLMPEPTDPREKVMRILQCFKTLQTDPPGGKSTRPDLNLLAFLRREGMAPAPKYLGSVPGVQVGDCFRYRGELMATGLHHRPIAGIDSMESEGLLVAACIISSGVYDNFADGNGKLIYSGEGGGPDFKGNKKSPARDQKLKRGNLALKNSKNTMKPVRVVYGFMDPRPGCKPVKKYVYDGLYGVEGFWTEMGPNGNKIFKFELRRLPGQPQVGLKPAKNVRGLKGQGSRVDGSSQLQKRQSIVSAAHQFPEFVYVPCLDGKCLYTRKWVHAVKM</sequence>
<dbReference type="InterPro" id="IPR015947">
    <property type="entry name" value="PUA-like_sf"/>
</dbReference>
<evidence type="ECO:0000259" key="5">
    <source>
        <dbReference type="PROSITE" id="PS51015"/>
    </source>
</evidence>
<evidence type="ECO:0000313" key="7">
    <source>
        <dbReference type="Proteomes" id="UP000652761"/>
    </source>
</evidence>
<comment type="caution">
    <text evidence="6">The sequence shown here is derived from an EMBL/GenBank/DDBJ whole genome shotgun (WGS) entry which is preliminary data.</text>
</comment>
<dbReference type="InterPro" id="IPR036987">
    <property type="entry name" value="SRA-YDG_sf"/>
</dbReference>
<dbReference type="GO" id="GO:0003690">
    <property type="term" value="F:double-stranded DNA binding"/>
    <property type="evidence" value="ECO:0007669"/>
    <property type="project" value="TreeGrafter"/>
</dbReference>
<name>A0A843U4H8_COLES</name>
<dbReference type="EMBL" id="NMUH01000242">
    <property type="protein sequence ID" value="MQL75259.1"/>
    <property type="molecule type" value="Genomic_DNA"/>
</dbReference>
<evidence type="ECO:0000256" key="4">
    <source>
        <dbReference type="SAM" id="MobiDB-lite"/>
    </source>
</evidence>
<reference evidence="6" key="1">
    <citation type="submission" date="2017-07" db="EMBL/GenBank/DDBJ databases">
        <title>Taro Niue Genome Assembly and Annotation.</title>
        <authorList>
            <person name="Atibalentja N."/>
            <person name="Keating K."/>
            <person name="Fields C.J."/>
        </authorList>
    </citation>
    <scope>NUCLEOTIDE SEQUENCE</scope>
    <source>
        <strain evidence="6">Niue_2</strain>
        <tissue evidence="6">Leaf</tissue>
    </source>
</reference>
<dbReference type="InterPro" id="IPR003105">
    <property type="entry name" value="SRA_YDG"/>
</dbReference>
<evidence type="ECO:0000256" key="2">
    <source>
        <dbReference type="ARBA" id="ARBA00023242"/>
    </source>
</evidence>
<dbReference type="PANTHER" id="PTHR45660:SF13">
    <property type="entry name" value="HISTONE-LYSINE N-METHYLTRANSFERASE SETMAR"/>
    <property type="match status" value="1"/>
</dbReference>
<dbReference type="Pfam" id="PF02182">
    <property type="entry name" value="SAD_SRA"/>
    <property type="match status" value="1"/>
</dbReference>
<feature type="domain" description="YDG" evidence="5">
    <location>
        <begin position="334"/>
        <end position="483"/>
    </location>
</feature>
<evidence type="ECO:0000256" key="1">
    <source>
        <dbReference type="ARBA" id="ARBA00004286"/>
    </source>
</evidence>
<protein>
    <recommendedName>
        <fullName evidence="5">YDG domain-containing protein</fullName>
    </recommendedName>
</protein>
<dbReference type="PROSITE" id="PS51015">
    <property type="entry name" value="YDG"/>
    <property type="match status" value="1"/>
</dbReference>
<dbReference type="SMART" id="SM00466">
    <property type="entry name" value="SRA"/>
    <property type="match status" value="1"/>
</dbReference>
<dbReference type="Proteomes" id="UP000652761">
    <property type="component" value="Unassembled WGS sequence"/>
</dbReference>
<dbReference type="OrthoDB" id="728112at2759"/>
<dbReference type="AlphaFoldDB" id="A0A843U4H8"/>
<dbReference type="GO" id="GO:0042054">
    <property type="term" value="F:histone methyltransferase activity"/>
    <property type="evidence" value="ECO:0007669"/>
    <property type="project" value="TreeGrafter"/>
</dbReference>
<dbReference type="Gene3D" id="2.30.280.10">
    <property type="entry name" value="SRA-YDG"/>
    <property type="match status" value="1"/>
</dbReference>
<dbReference type="PANTHER" id="PTHR45660">
    <property type="entry name" value="HISTONE-LYSINE N-METHYLTRANSFERASE SETMAR"/>
    <property type="match status" value="1"/>
</dbReference>
<evidence type="ECO:0000313" key="6">
    <source>
        <dbReference type="EMBL" id="MQL75259.1"/>
    </source>
</evidence>
<proteinExistence type="predicted"/>
<comment type="subcellular location">
    <subcellularLocation>
        <location evidence="1">Chromosome</location>
    </subcellularLocation>
    <subcellularLocation>
        <location evidence="3">Nucleus</location>
    </subcellularLocation>
</comment>